<name>A0A6G1I3G4_9PEZI</name>
<protein>
    <submittedName>
        <fullName evidence="2">Uncharacterized protein</fullName>
    </submittedName>
</protein>
<keyword evidence="3" id="KW-1185">Reference proteome</keyword>
<organism evidence="2 3">
    <name type="scientific">Trichodelitschia bisporula</name>
    <dbReference type="NCBI Taxonomy" id="703511"/>
    <lineage>
        <taxon>Eukaryota</taxon>
        <taxon>Fungi</taxon>
        <taxon>Dikarya</taxon>
        <taxon>Ascomycota</taxon>
        <taxon>Pezizomycotina</taxon>
        <taxon>Dothideomycetes</taxon>
        <taxon>Dothideomycetes incertae sedis</taxon>
        <taxon>Phaeotrichales</taxon>
        <taxon>Phaeotrichaceae</taxon>
        <taxon>Trichodelitschia</taxon>
    </lineage>
</organism>
<accession>A0A6G1I3G4</accession>
<dbReference type="AlphaFoldDB" id="A0A6G1I3G4"/>
<feature type="region of interest" description="Disordered" evidence="1">
    <location>
        <begin position="75"/>
        <end position="97"/>
    </location>
</feature>
<reference evidence="2" key="1">
    <citation type="journal article" date="2020" name="Stud. Mycol.">
        <title>101 Dothideomycetes genomes: a test case for predicting lifestyles and emergence of pathogens.</title>
        <authorList>
            <person name="Haridas S."/>
            <person name="Albert R."/>
            <person name="Binder M."/>
            <person name="Bloem J."/>
            <person name="Labutti K."/>
            <person name="Salamov A."/>
            <person name="Andreopoulos B."/>
            <person name="Baker S."/>
            <person name="Barry K."/>
            <person name="Bills G."/>
            <person name="Bluhm B."/>
            <person name="Cannon C."/>
            <person name="Castanera R."/>
            <person name="Culley D."/>
            <person name="Daum C."/>
            <person name="Ezra D."/>
            <person name="Gonzalez J."/>
            <person name="Henrissat B."/>
            <person name="Kuo A."/>
            <person name="Liang C."/>
            <person name="Lipzen A."/>
            <person name="Lutzoni F."/>
            <person name="Magnuson J."/>
            <person name="Mondo S."/>
            <person name="Nolan M."/>
            <person name="Ohm R."/>
            <person name="Pangilinan J."/>
            <person name="Park H.-J."/>
            <person name="Ramirez L."/>
            <person name="Alfaro M."/>
            <person name="Sun H."/>
            <person name="Tritt A."/>
            <person name="Yoshinaga Y."/>
            <person name="Zwiers L.-H."/>
            <person name="Turgeon B."/>
            <person name="Goodwin S."/>
            <person name="Spatafora J."/>
            <person name="Crous P."/>
            <person name="Grigoriev I."/>
        </authorList>
    </citation>
    <scope>NUCLEOTIDE SEQUENCE</scope>
    <source>
        <strain evidence="2">CBS 262.69</strain>
    </source>
</reference>
<gene>
    <name evidence="2" type="ORF">EJ06DRAFT_527811</name>
</gene>
<evidence type="ECO:0000313" key="2">
    <source>
        <dbReference type="EMBL" id="KAF2402830.1"/>
    </source>
</evidence>
<proteinExistence type="predicted"/>
<dbReference type="EMBL" id="ML996690">
    <property type="protein sequence ID" value="KAF2402830.1"/>
    <property type="molecule type" value="Genomic_DNA"/>
</dbReference>
<evidence type="ECO:0000256" key="1">
    <source>
        <dbReference type="SAM" id="MobiDB-lite"/>
    </source>
</evidence>
<evidence type="ECO:0000313" key="3">
    <source>
        <dbReference type="Proteomes" id="UP000799640"/>
    </source>
</evidence>
<dbReference type="OrthoDB" id="5336357at2759"/>
<feature type="region of interest" description="Disordered" evidence="1">
    <location>
        <begin position="1"/>
        <end position="63"/>
    </location>
</feature>
<sequence>MTLKRKRSTTTPTPFSPASRFSCSSTSTSTSPGLAPSPQHTLSSALHSRTHKRVRNRPAEQTIHEHTLNKLFAAARNSSSPGPSSLASTARPTPSKQQATLHAFWNLPCAAPEVPQAKASTASESDDGMEMDGADMQVRGGEFQCRVCGGIMFGFFEEDGVECVRCDQPVCDWDFVEGEGGERMCRWCAF</sequence>
<feature type="compositionally biased region" description="Low complexity" evidence="1">
    <location>
        <begin position="9"/>
        <end position="38"/>
    </location>
</feature>
<feature type="compositionally biased region" description="Low complexity" evidence="1">
    <location>
        <begin position="75"/>
        <end position="90"/>
    </location>
</feature>
<dbReference type="Proteomes" id="UP000799640">
    <property type="component" value="Unassembled WGS sequence"/>
</dbReference>